<reference evidence="3 4" key="1">
    <citation type="submission" date="2016-11" db="EMBL/GenBank/DDBJ databases">
        <authorList>
            <person name="Jaros S."/>
            <person name="Januszkiewicz K."/>
            <person name="Wedrychowicz H."/>
        </authorList>
    </citation>
    <scope>NUCLEOTIDE SEQUENCE [LARGE SCALE GENOMIC DNA]</scope>
    <source>
        <strain evidence="3 4">DSM 25479</strain>
    </source>
</reference>
<protein>
    <submittedName>
        <fullName evidence="3">Phosphate ABC transporter substrate-binding protein, PhoT family</fullName>
    </submittedName>
</protein>
<keyword evidence="4" id="KW-1185">Reference proteome</keyword>
<dbReference type="PANTHER" id="PTHR30570">
    <property type="entry name" value="PERIPLASMIC PHOSPHATE BINDING COMPONENT OF PHOSPHATE ABC TRANSPORTER"/>
    <property type="match status" value="1"/>
</dbReference>
<keyword evidence="1" id="KW-0732">Signal</keyword>
<gene>
    <name evidence="3" type="ORF">SAMN05443429_102121</name>
</gene>
<dbReference type="Gene3D" id="3.40.190.10">
    <property type="entry name" value="Periplasmic binding protein-like II"/>
    <property type="match status" value="2"/>
</dbReference>
<dbReference type="InterPro" id="IPR050811">
    <property type="entry name" value="Phosphate_ABC_transporter"/>
</dbReference>
<dbReference type="EMBL" id="FQYI01000002">
    <property type="protein sequence ID" value="SHI52202.1"/>
    <property type="molecule type" value="Genomic_DNA"/>
</dbReference>
<name>A0A1M6BTU0_9FLAO</name>
<dbReference type="Proteomes" id="UP000184335">
    <property type="component" value="Unassembled WGS sequence"/>
</dbReference>
<feature type="domain" description="PBP" evidence="2">
    <location>
        <begin position="25"/>
        <end position="261"/>
    </location>
</feature>
<dbReference type="SUPFAM" id="SSF53850">
    <property type="entry name" value="Periplasmic binding protein-like II"/>
    <property type="match status" value="1"/>
</dbReference>
<proteinExistence type="predicted"/>
<evidence type="ECO:0000259" key="2">
    <source>
        <dbReference type="Pfam" id="PF12849"/>
    </source>
</evidence>
<dbReference type="PROSITE" id="PS51257">
    <property type="entry name" value="PROKAR_LIPOPROTEIN"/>
    <property type="match status" value="1"/>
</dbReference>
<dbReference type="STRING" id="1118202.SAMN05443429_102121"/>
<dbReference type="AlphaFoldDB" id="A0A1M6BTU0"/>
<organism evidence="3 4">
    <name type="scientific">Cruoricaptor ignavus</name>
    <dbReference type="NCBI Taxonomy" id="1118202"/>
    <lineage>
        <taxon>Bacteria</taxon>
        <taxon>Pseudomonadati</taxon>
        <taxon>Bacteroidota</taxon>
        <taxon>Flavobacteriia</taxon>
        <taxon>Flavobacteriales</taxon>
        <taxon>Weeksellaceae</taxon>
        <taxon>Cruoricaptor</taxon>
    </lineage>
</organism>
<dbReference type="OrthoDB" id="9783488at2"/>
<evidence type="ECO:0000313" key="3">
    <source>
        <dbReference type="EMBL" id="SHI52202.1"/>
    </source>
</evidence>
<sequence length="281" mass="31104">MKVRKVWLLFSASVMLSCGYGEKPVKIKGSDTEVNLTVELAEKFREKNQDYSLAVSGGGSGMGIASLINGQTDIANSSRPLSDDEERMFKEKGIEIVTNVFAEDATAFVVNSNIPLEDIDVPTLAKIFSGEITNWQSITGRDIPINIYGRQSSSGTHSFVQKKLKIKFTPKAKEMNGNAQIMEGIKVDPSGIGYVGAGYLLNQGEAADAVKPLKIKETSDAMPVSPLDKEAISKKEYFFQRPLYQFIQKNSWEKVKPFIDFEKTDEGKEIISKSGYYTIED</sequence>
<evidence type="ECO:0000256" key="1">
    <source>
        <dbReference type="ARBA" id="ARBA00022729"/>
    </source>
</evidence>
<dbReference type="InterPro" id="IPR024370">
    <property type="entry name" value="PBP_domain"/>
</dbReference>
<dbReference type="CDD" id="cd13566">
    <property type="entry name" value="PBP2_phosphate"/>
    <property type="match status" value="1"/>
</dbReference>
<accession>A0A1M6BTU0</accession>
<evidence type="ECO:0000313" key="4">
    <source>
        <dbReference type="Proteomes" id="UP000184335"/>
    </source>
</evidence>
<dbReference type="PANTHER" id="PTHR30570:SF1">
    <property type="entry name" value="PHOSPHATE-BINDING PROTEIN PSTS"/>
    <property type="match status" value="1"/>
</dbReference>
<dbReference type="RefSeq" id="WP_073178219.1">
    <property type="nucleotide sequence ID" value="NZ_FQYI01000002.1"/>
</dbReference>
<dbReference type="Pfam" id="PF12849">
    <property type="entry name" value="PBP_like_2"/>
    <property type="match status" value="1"/>
</dbReference>